<evidence type="ECO:0000313" key="15">
    <source>
        <dbReference type="EMBL" id="KAF7784289.1"/>
    </source>
</evidence>
<dbReference type="GO" id="GO:0009636">
    <property type="term" value="P:response to toxic substance"/>
    <property type="evidence" value="ECO:0007669"/>
    <property type="project" value="UniProtKB-KW"/>
</dbReference>
<keyword evidence="5" id="KW-0479">Metal-binding</keyword>
<name>A0A8H7FAQ5_AGABI</name>
<evidence type="ECO:0000256" key="1">
    <source>
        <dbReference type="ARBA" id="ARBA00001933"/>
    </source>
</evidence>
<dbReference type="Gene3D" id="3.20.20.10">
    <property type="entry name" value="Alanine racemase"/>
    <property type="match status" value="1"/>
</dbReference>
<dbReference type="InterPro" id="IPR026956">
    <property type="entry name" value="D-ser_dehydrat-like_dom"/>
</dbReference>
<dbReference type="Pfam" id="PF01168">
    <property type="entry name" value="Ala_racemase_N"/>
    <property type="match status" value="1"/>
</dbReference>
<dbReference type="Proteomes" id="UP000629468">
    <property type="component" value="Unassembled WGS sequence"/>
</dbReference>
<evidence type="ECO:0000256" key="10">
    <source>
        <dbReference type="ARBA" id="ARBA00055764"/>
    </source>
</evidence>
<organism evidence="15 16">
    <name type="scientific">Agaricus bisporus var. burnettii</name>
    <dbReference type="NCBI Taxonomy" id="192524"/>
    <lineage>
        <taxon>Eukaryota</taxon>
        <taxon>Fungi</taxon>
        <taxon>Dikarya</taxon>
        <taxon>Basidiomycota</taxon>
        <taxon>Agaricomycotina</taxon>
        <taxon>Agaricomycetes</taxon>
        <taxon>Agaricomycetidae</taxon>
        <taxon>Agaricales</taxon>
        <taxon>Agaricineae</taxon>
        <taxon>Agaricaceae</taxon>
        <taxon>Agaricus</taxon>
    </lineage>
</organism>
<dbReference type="PANTHER" id="PTHR28004:SF2">
    <property type="entry name" value="D-SERINE DEHYDRATASE"/>
    <property type="match status" value="1"/>
</dbReference>
<comment type="catalytic activity">
    <reaction evidence="9">
        <text>D-serine = pyruvate + NH4(+)</text>
        <dbReference type="Rhea" id="RHEA:13977"/>
        <dbReference type="ChEBI" id="CHEBI:15361"/>
        <dbReference type="ChEBI" id="CHEBI:28938"/>
        <dbReference type="ChEBI" id="CHEBI:35247"/>
        <dbReference type="EC" id="4.3.1.18"/>
    </reaction>
    <physiologicalReaction direction="left-to-right" evidence="9">
        <dbReference type="Rhea" id="RHEA:13978"/>
    </physiologicalReaction>
</comment>
<gene>
    <name evidence="15" type="ORF">Agabi119p4_454</name>
</gene>
<evidence type="ECO:0000256" key="5">
    <source>
        <dbReference type="ARBA" id="ARBA00022723"/>
    </source>
</evidence>
<evidence type="ECO:0000256" key="13">
    <source>
        <dbReference type="ARBA" id="ARBA00075219"/>
    </source>
</evidence>
<comment type="similarity">
    <text evidence="3">Belongs to the DSD1 family.</text>
</comment>
<dbReference type="InterPro" id="IPR001608">
    <property type="entry name" value="Ala_racemase_N"/>
</dbReference>
<dbReference type="SMART" id="SM01119">
    <property type="entry name" value="D-ser_dehydrat"/>
    <property type="match status" value="1"/>
</dbReference>
<evidence type="ECO:0000256" key="7">
    <source>
        <dbReference type="ARBA" id="ARBA00022898"/>
    </source>
</evidence>
<dbReference type="InterPro" id="IPR029066">
    <property type="entry name" value="PLP-binding_barrel"/>
</dbReference>
<dbReference type="SUPFAM" id="SSF51419">
    <property type="entry name" value="PLP-binding barrel"/>
    <property type="match status" value="1"/>
</dbReference>
<evidence type="ECO:0000259" key="14">
    <source>
        <dbReference type="SMART" id="SM01119"/>
    </source>
</evidence>
<dbReference type="Gene3D" id="2.40.37.20">
    <property type="entry name" value="D-serine dehydratase-like domain"/>
    <property type="match status" value="1"/>
</dbReference>
<evidence type="ECO:0000256" key="8">
    <source>
        <dbReference type="ARBA" id="ARBA00023239"/>
    </source>
</evidence>
<dbReference type="InterPro" id="IPR042208">
    <property type="entry name" value="D-ser_dehydrat-like_sf"/>
</dbReference>
<comment type="caution">
    <text evidence="15">The sequence shown here is derived from an EMBL/GenBank/DDBJ whole genome shotgun (WGS) entry which is preliminary data.</text>
</comment>
<dbReference type="PANTHER" id="PTHR28004">
    <property type="entry name" value="ZGC:162816-RELATED"/>
    <property type="match status" value="1"/>
</dbReference>
<feature type="domain" description="D-serine dehydratase-like" evidence="14">
    <location>
        <begin position="315"/>
        <end position="416"/>
    </location>
</feature>
<dbReference type="AlphaFoldDB" id="A0A8H7FAQ5"/>
<proteinExistence type="inferred from homology"/>
<keyword evidence="8" id="KW-0456">Lyase</keyword>
<evidence type="ECO:0000256" key="2">
    <source>
        <dbReference type="ARBA" id="ARBA00001947"/>
    </source>
</evidence>
<protein>
    <recommendedName>
        <fullName evidence="12">D-serine dehydratase</fullName>
        <ecNumber evidence="11">4.3.1.18</ecNumber>
    </recommendedName>
    <alternativeName>
        <fullName evidence="13">D-serine deaminase</fullName>
    </alternativeName>
</protein>
<dbReference type="GO" id="GO:0046872">
    <property type="term" value="F:metal ion binding"/>
    <property type="evidence" value="ECO:0007669"/>
    <property type="project" value="UniProtKB-KW"/>
</dbReference>
<evidence type="ECO:0000256" key="11">
    <source>
        <dbReference type="ARBA" id="ARBA00066349"/>
    </source>
</evidence>
<evidence type="ECO:0000313" key="16">
    <source>
        <dbReference type="Proteomes" id="UP000629468"/>
    </source>
</evidence>
<dbReference type="GO" id="GO:0008721">
    <property type="term" value="F:D-serine ammonia-lyase activity"/>
    <property type="evidence" value="ECO:0007669"/>
    <property type="project" value="UniProtKB-EC"/>
</dbReference>
<dbReference type="GO" id="GO:0036088">
    <property type="term" value="P:D-serine catabolic process"/>
    <property type="evidence" value="ECO:0007669"/>
    <property type="project" value="TreeGrafter"/>
</dbReference>
<dbReference type="FunFam" id="3.20.20.10:FF:000016">
    <property type="entry name" value="D-serine dehydratase"/>
    <property type="match status" value="1"/>
</dbReference>
<dbReference type="Pfam" id="PF14031">
    <property type="entry name" value="D-ser_dehydrat"/>
    <property type="match status" value="1"/>
</dbReference>
<sequence>MVSQTATPLHLLLGPIKDALRNDFVGKSLDGIRTPALVIDRSLFAKNCASMHQRAEEWGATFRAHLKTHKTTEGSRLQLVSDQGRSHAVVVSTLLEAWSVVSSGLVKDGIVKDILYGLPVGVDRIADLSRLWREIEPQGGIVRLLIDHPEQVRHLEEFEKQNDRPRKWSVFIKVHSGQNRAGVHPESQDFRTLVYRLLASPVISIHGFYGHAGNSYGSTSLPEASSFLSDEVQTVNKAAEIALQEISKQNFGTVHRSNPFILSVGATPTALAAGAEARQLLSQTLHGSLELHAGNYPMLDLQQQHTTLISNAQISQRVRATVISYYPGRGAGGRDEALIDAGAIAFSKDTGPSGDFGEVVGQPWRLVRLSQEHGILVEMEPSADRTEKLEIGTVLDIIGQHACLTAAAYPWYYIVDENVGGGREIVDIWVPWKGW</sequence>
<evidence type="ECO:0000256" key="3">
    <source>
        <dbReference type="ARBA" id="ARBA00005323"/>
    </source>
</evidence>
<dbReference type="EMBL" id="JABXXO010000001">
    <property type="protein sequence ID" value="KAF7784289.1"/>
    <property type="molecule type" value="Genomic_DNA"/>
</dbReference>
<keyword evidence="4" id="KW-0216">Detoxification</keyword>
<keyword evidence="7" id="KW-0663">Pyridoxal phosphate</keyword>
<evidence type="ECO:0000256" key="9">
    <source>
        <dbReference type="ARBA" id="ARBA00051198"/>
    </source>
</evidence>
<comment type="cofactor">
    <cofactor evidence="2">
        <name>Zn(2+)</name>
        <dbReference type="ChEBI" id="CHEBI:29105"/>
    </cofactor>
</comment>
<comment type="function">
    <text evidence="10">Catalyzes the conversion of D-serine to pyruvate and ammonia. May play a role in D-serine detoxification.</text>
</comment>
<dbReference type="EC" id="4.3.1.18" evidence="11"/>
<accession>A0A8H7FAQ5</accession>
<reference evidence="15 16" key="1">
    <citation type="journal article" name="Sci. Rep.">
        <title>Telomere-to-telomere assembled and centromere annotated genomes of the two main subspecies of the button mushroom Agaricus bisporus reveal especially polymorphic chromosome ends.</title>
        <authorList>
            <person name="Sonnenberg A.S.M."/>
            <person name="Sedaghat-Telgerd N."/>
            <person name="Lavrijssen B."/>
            <person name="Ohm R.A."/>
            <person name="Hendrickx P.M."/>
            <person name="Scholtmeijer K."/>
            <person name="Baars J.J.P."/>
            <person name="van Peer A."/>
        </authorList>
    </citation>
    <scope>NUCLEOTIDE SEQUENCE [LARGE SCALE GENOMIC DNA]</scope>
    <source>
        <strain evidence="15 16">H119_p4</strain>
    </source>
</reference>
<comment type="cofactor">
    <cofactor evidence="1">
        <name>pyridoxal 5'-phosphate</name>
        <dbReference type="ChEBI" id="CHEBI:597326"/>
    </cofactor>
</comment>
<evidence type="ECO:0000256" key="4">
    <source>
        <dbReference type="ARBA" id="ARBA00022575"/>
    </source>
</evidence>
<evidence type="ECO:0000256" key="6">
    <source>
        <dbReference type="ARBA" id="ARBA00022833"/>
    </source>
</evidence>
<evidence type="ECO:0000256" key="12">
    <source>
        <dbReference type="ARBA" id="ARBA00069616"/>
    </source>
</evidence>
<keyword evidence="6" id="KW-0862">Zinc</keyword>
<dbReference type="InterPro" id="IPR051466">
    <property type="entry name" value="D-amino_acid_metab_enzyme"/>
</dbReference>